<evidence type="ECO:0000313" key="1">
    <source>
        <dbReference type="EMBL" id="KYG64652.1"/>
    </source>
</evidence>
<dbReference type="RefSeq" id="WP_061835163.1">
    <property type="nucleotide sequence ID" value="NZ_LUKE01000002.1"/>
</dbReference>
<proteinExistence type="predicted"/>
<accession>A0A150WL80</accession>
<evidence type="ECO:0000313" key="2">
    <source>
        <dbReference type="Proteomes" id="UP000075320"/>
    </source>
</evidence>
<keyword evidence="2" id="KW-1185">Reference proteome</keyword>
<reference evidence="1 2" key="1">
    <citation type="submission" date="2016-03" db="EMBL/GenBank/DDBJ databases">
        <authorList>
            <person name="Ploux O."/>
        </authorList>
    </citation>
    <scope>NUCLEOTIDE SEQUENCE [LARGE SCALE GENOMIC DNA]</scope>
    <source>
        <strain evidence="1 2">R0</strain>
    </source>
</reference>
<gene>
    <name evidence="1" type="ORF">AZI86_10580</name>
</gene>
<sequence>MKLLLSDGPKIEINDKDSFTCFEVNKKNSLSEPAEISKTEVLRLLAEGEEFHTLYRVGCTWEIGDKLDWG</sequence>
<dbReference type="AlphaFoldDB" id="A0A150WL80"/>
<name>A0A150WL80_BDEBC</name>
<protein>
    <submittedName>
        <fullName evidence="1">Uncharacterized protein</fullName>
    </submittedName>
</protein>
<dbReference type="Proteomes" id="UP000075320">
    <property type="component" value="Unassembled WGS sequence"/>
</dbReference>
<comment type="caution">
    <text evidence="1">The sequence shown here is derived from an EMBL/GenBank/DDBJ whole genome shotgun (WGS) entry which is preliminary data.</text>
</comment>
<dbReference type="EMBL" id="LUKE01000002">
    <property type="protein sequence ID" value="KYG64652.1"/>
    <property type="molecule type" value="Genomic_DNA"/>
</dbReference>
<organism evidence="1 2">
    <name type="scientific">Bdellovibrio bacteriovorus</name>
    <dbReference type="NCBI Taxonomy" id="959"/>
    <lineage>
        <taxon>Bacteria</taxon>
        <taxon>Pseudomonadati</taxon>
        <taxon>Bdellovibrionota</taxon>
        <taxon>Bdellovibrionia</taxon>
        <taxon>Bdellovibrionales</taxon>
        <taxon>Pseudobdellovibrionaceae</taxon>
        <taxon>Bdellovibrio</taxon>
    </lineage>
</organism>